<dbReference type="PANTHER" id="PTHR30383:SF29">
    <property type="entry name" value="SGNH HYDROLASE-TYPE ESTERASE DOMAIN-CONTAINING PROTEIN"/>
    <property type="match status" value="1"/>
</dbReference>
<name>A0A7W3TPV9_9LACO</name>
<gene>
    <name evidence="2" type="ORF">H5S40_00545</name>
</gene>
<dbReference type="Gene3D" id="3.40.50.1110">
    <property type="entry name" value="SGNH hydrolase"/>
    <property type="match status" value="1"/>
</dbReference>
<sequence>MDKKEFITIEKAIFPYLNEPITCIGDSFTHGAAARPDIPSYVSRMTKYLGTTPRSTGIGGATIAKGNDDRDFIGDQIKDVEGQKVITIFGGTNDFAGNRPIGSVKDPADKVTTFCGALKYMITNLAKQNPSTKFLLITPAKSNHADWRLYDDNGNLRKNELGYTFVDYVDAVKKVGNYFAIPVLDIFNEGNYNPYLFPNLSLEGLHPNAEGHERLAKTIAFKINSL</sequence>
<evidence type="ECO:0000313" key="2">
    <source>
        <dbReference type="EMBL" id="MBB1068692.1"/>
    </source>
</evidence>
<keyword evidence="3" id="KW-1185">Reference proteome</keyword>
<dbReference type="InterPro" id="IPR013830">
    <property type="entry name" value="SGNH_hydro"/>
</dbReference>
<dbReference type="InterPro" id="IPR051532">
    <property type="entry name" value="Ester_Hydrolysis_Enzymes"/>
</dbReference>
<dbReference type="InterPro" id="IPR036514">
    <property type="entry name" value="SGNH_hydro_sf"/>
</dbReference>
<organism evidence="2 3">
    <name type="scientific">Limosilactobacillus albertensis</name>
    <dbReference type="NCBI Taxonomy" id="2759752"/>
    <lineage>
        <taxon>Bacteria</taxon>
        <taxon>Bacillati</taxon>
        <taxon>Bacillota</taxon>
        <taxon>Bacilli</taxon>
        <taxon>Lactobacillales</taxon>
        <taxon>Lactobacillaceae</taxon>
        <taxon>Limosilactobacillus</taxon>
    </lineage>
</organism>
<comment type="caution">
    <text evidence="2">The sequence shown here is derived from an EMBL/GenBank/DDBJ whole genome shotgun (WGS) entry which is preliminary data.</text>
</comment>
<feature type="domain" description="SGNH hydrolase-type esterase" evidence="1">
    <location>
        <begin position="23"/>
        <end position="214"/>
    </location>
</feature>
<accession>A0A7W3TPV9</accession>
<keyword evidence="2" id="KW-0378">Hydrolase</keyword>
<dbReference type="SUPFAM" id="SSF52266">
    <property type="entry name" value="SGNH hydrolase"/>
    <property type="match status" value="1"/>
</dbReference>
<evidence type="ECO:0000259" key="1">
    <source>
        <dbReference type="Pfam" id="PF13472"/>
    </source>
</evidence>
<dbReference type="AlphaFoldDB" id="A0A7W3TPV9"/>
<evidence type="ECO:0000313" key="3">
    <source>
        <dbReference type="Proteomes" id="UP000518316"/>
    </source>
</evidence>
<dbReference type="GO" id="GO:0016787">
    <property type="term" value="F:hydrolase activity"/>
    <property type="evidence" value="ECO:0007669"/>
    <property type="project" value="UniProtKB-KW"/>
</dbReference>
<dbReference type="Pfam" id="PF13472">
    <property type="entry name" value="Lipase_GDSL_2"/>
    <property type="match status" value="1"/>
</dbReference>
<dbReference type="RefSeq" id="WP_182597442.1">
    <property type="nucleotide sequence ID" value="NZ_JACIVC010000013.1"/>
</dbReference>
<reference evidence="2 3" key="1">
    <citation type="submission" date="2020-07" db="EMBL/GenBank/DDBJ databases">
        <title>Description of Limosilactobacillus balticus sp. nov., Limosilactobacillus agrestis sp. nov., Limosilactobacillus albertensis sp. nov., Limosilactobacillus rudii sp. nov., Limosilactobacillus fastidiosus sp. nov., five novel Limosilactobacillus species isolated from the vertebrate gastrointestinal tract, and proposal of 6 subspecies of Limosilactobacillus reuteri adapted to the gastrointestinal tract of specific vertebrate hosts.</title>
        <authorList>
            <person name="Li F."/>
            <person name="Cheng C."/>
            <person name="Zheng J."/>
            <person name="Quevedo R.M."/>
            <person name="Li J."/>
            <person name="Roos S."/>
            <person name="Gaenzle M.G."/>
            <person name="Walter J."/>
        </authorList>
    </citation>
    <scope>NUCLEOTIDE SEQUENCE [LARGE SCALE GENOMIC DNA]</scope>
    <source>
        <strain evidence="2 3">RRLNB_1_1</strain>
    </source>
</reference>
<dbReference type="PANTHER" id="PTHR30383">
    <property type="entry name" value="THIOESTERASE 1/PROTEASE 1/LYSOPHOSPHOLIPASE L1"/>
    <property type="match status" value="1"/>
</dbReference>
<protein>
    <submittedName>
        <fullName evidence="2">SGNH/GDSL hydrolase family protein</fullName>
    </submittedName>
</protein>
<dbReference type="EMBL" id="JACIVC010000013">
    <property type="protein sequence ID" value="MBB1068692.1"/>
    <property type="molecule type" value="Genomic_DNA"/>
</dbReference>
<dbReference type="CDD" id="cd00229">
    <property type="entry name" value="SGNH_hydrolase"/>
    <property type="match status" value="1"/>
</dbReference>
<proteinExistence type="predicted"/>
<dbReference type="Proteomes" id="UP000518316">
    <property type="component" value="Unassembled WGS sequence"/>
</dbReference>